<comment type="catalytic activity">
    <reaction evidence="1">
        <text>Hydrolysis of DNA containing ring-opened 7-methylguanine residues, releasing 2,6-diamino-4-hydroxy-5-(N-methyl)formamidopyrimidine.</text>
        <dbReference type="EC" id="3.2.2.23"/>
    </reaction>
</comment>
<evidence type="ECO:0000256" key="4">
    <source>
        <dbReference type="ARBA" id="ARBA00022801"/>
    </source>
</evidence>
<evidence type="ECO:0000259" key="11">
    <source>
        <dbReference type="PROSITE" id="PS51068"/>
    </source>
</evidence>
<evidence type="ECO:0000313" key="13">
    <source>
        <dbReference type="Proteomes" id="UP000054516"/>
    </source>
</evidence>
<dbReference type="PANTHER" id="PTHR22993:SF9">
    <property type="entry name" value="FORMAMIDOPYRIMIDINE-DNA GLYCOSYLASE"/>
    <property type="match status" value="1"/>
</dbReference>
<accession>A0A1W2TRW5</accession>
<dbReference type="PANTHER" id="PTHR22993">
    <property type="entry name" value="FORMAMIDOPYRIMIDINE-DNA GLYCOSYLASE"/>
    <property type="match status" value="1"/>
</dbReference>
<dbReference type="Pfam" id="PF01149">
    <property type="entry name" value="Fapy_DNA_glyco"/>
    <property type="match status" value="1"/>
</dbReference>
<name>A0A1W2TRW5_ROSNE</name>
<evidence type="ECO:0000256" key="7">
    <source>
        <dbReference type="ARBA" id="ARBA00023239"/>
    </source>
</evidence>
<dbReference type="EMBL" id="DF977503">
    <property type="protein sequence ID" value="GAP91235.1"/>
    <property type="molecule type" value="Genomic_DNA"/>
</dbReference>
<evidence type="ECO:0000256" key="3">
    <source>
        <dbReference type="ARBA" id="ARBA00022763"/>
    </source>
</evidence>
<dbReference type="InterPro" id="IPR010979">
    <property type="entry name" value="Ribosomal_uS13-like_H2TH"/>
</dbReference>
<proteinExistence type="inferred from homology"/>
<dbReference type="SUPFAM" id="SSF46946">
    <property type="entry name" value="S13-like H2TH domain"/>
    <property type="match status" value="1"/>
</dbReference>
<evidence type="ECO:0000256" key="10">
    <source>
        <dbReference type="SAM" id="MobiDB-lite"/>
    </source>
</evidence>
<dbReference type="GO" id="GO:0003906">
    <property type="term" value="F:DNA-(apurinic or apyrimidinic site) endonuclease activity"/>
    <property type="evidence" value="ECO:0007669"/>
    <property type="project" value="InterPro"/>
</dbReference>
<feature type="compositionally biased region" description="Basic and acidic residues" evidence="10">
    <location>
        <begin position="382"/>
        <end position="393"/>
    </location>
</feature>
<dbReference type="InterPro" id="IPR015886">
    <property type="entry name" value="H2TH_FPG"/>
</dbReference>
<evidence type="ECO:0000256" key="9">
    <source>
        <dbReference type="ARBA" id="ARBA00023295"/>
    </source>
</evidence>
<dbReference type="GO" id="GO:0003684">
    <property type="term" value="F:damaged DNA binding"/>
    <property type="evidence" value="ECO:0007669"/>
    <property type="project" value="InterPro"/>
</dbReference>
<dbReference type="SMART" id="SM01232">
    <property type="entry name" value="H2TH"/>
    <property type="match status" value="1"/>
</dbReference>
<dbReference type="AlphaFoldDB" id="A0A1W2TRW5"/>
<dbReference type="GO" id="GO:0016829">
    <property type="term" value="F:lyase activity"/>
    <property type="evidence" value="ECO:0007669"/>
    <property type="project" value="UniProtKB-KW"/>
</dbReference>
<keyword evidence="9" id="KW-0326">Glycosidase</keyword>
<keyword evidence="6" id="KW-0234">DNA repair</keyword>
<evidence type="ECO:0000256" key="6">
    <source>
        <dbReference type="ARBA" id="ARBA00023204"/>
    </source>
</evidence>
<keyword evidence="8" id="KW-0511">Multifunctional enzyme</keyword>
<dbReference type="InterPro" id="IPR035937">
    <property type="entry name" value="FPG_N"/>
</dbReference>
<protein>
    <submittedName>
        <fullName evidence="12">Putative formamidopyrimidine-DNA glycosylase</fullName>
    </submittedName>
</protein>
<feature type="region of interest" description="Disordered" evidence="10">
    <location>
        <begin position="120"/>
        <end position="143"/>
    </location>
</feature>
<keyword evidence="7" id="KW-0456">Lyase</keyword>
<dbReference type="Pfam" id="PF06831">
    <property type="entry name" value="H2TH"/>
    <property type="match status" value="1"/>
</dbReference>
<dbReference type="GO" id="GO:0006284">
    <property type="term" value="P:base-excision repair"/>
    <property type="evidence" value="ECO:0007669"/>
    <property type="project" value="InterPro"/>
</dbReference>
<comment type="similarity">
    <text evidence="2">Belongs to the FPG family.</text>
</comment>
<evidence type="ECO:0000256" key="2">
    <source>
        <dbReference type="ARBA" id="ARBA00009409"/>
    </source>
</evidence>
<dbReference type="InterPro" id="IPR012319">
    <property type="entry name" value="FPG_cat"/>
</dbReference>
<dbReference type="Proteomes" id="UP000054516">
    <property type="component" value="Unassembled WGS sequence"/>
</dbReference>
<dbReference type="PROSITE" id="PS51068">
    <property type="entry name" value="FPG_CAT"/>
    <property type="match status" value="1"/>
</dbReference>
<evidence type="ECO:0000313" key="12">
    <source>
        <dbReference type="EMBL" id="GAP91235.1"/>
    </source>
</evidence>
<feature type="compositionally biased region" description="Acidic residues" evidence="10">
    <location>
        <begin position="366"/>
        <end position="376"/>
    </location>
</feature>
<dbReference type="FunFam" id="1.10.8.50:FF:000009">
    <property type="entry name" value="Formamidopyrimidine-DNA glycosylase"/>
    <property type="match status" value="1"/>
</dbReference>
<dbReference type="Gene3D" id="3.20.190.10">
    <property type="entry name" value="MutM-like, N-terminal"/>
    <property type="match status" value="1"/>
</dbReference>
<gene>
    <name evidence="12" type="ORF">SAMD00023353_5800760</name>
</gene>
<keyword evidence="5" id="KW-0238">DNA-binding</keyword>
<sequence length="456" mass="49412">MPEIAEVARVTHFLRQHLVGKRIGRVAAADDGSVFGKAGTSGAAFAAALAGRRVVAAGRQGKYFWLELDAPPHPVLHLGMTGWVHVRGVPTAYNRYAERADKEAWPPKYWKFHLTASADADADGEDRQSKEGEDADANANADADDGEVSVAFTDARRFGRIRLVDCAGADIRSHSPLIENGPDPVVDRARFTGAYLAARLKGRRVPVKALLLDQAVLSGVGNWVGDEILYHARLHPERHAGDLSDAEVAALYASICAVCDTAVGVLGDSDQFPPDWLFHHRWGKGKKDAATVLPSGEKIIFLTVGGRTSCVVPSRQKKTGCITAGVKEEEEGSEPEPAEVKTIMKEEKNKGKEIRKKKSRFFNGDVDADTDADADANADVNMNDRKAEPEARPFKRPRKSTQQAVKKEGEEDEPALADQGESMPKKGGRKTAAKPTTSSPLDTGRRRSARLSKPLS</sequence>
<feature type="domain" description="Formamidopyrimidine-DNA glycosylase catalytic" evidence="11">
    <location>
        <begin position="2"/>
        <end position="159"/>
    </location>
</feature>
<dbReference type="OrthoDB" id="444592at2759"/>
<keyword evidence="13" id="KW-1185">Reference proteome</keyword>
<dbReference type="STRING" id="77044.A0A1W2TRW5"/>
<dbReference type="GO" id="GO:0008534">
    <property type="term" value="F:oxidized purine nucleobase lesion DNA N-glycosylase activity"/>
    <property type="evidence" value="ECO:0007669"/>
    <property type="project" value="UniProtKB-EC"/>
</dbReference>
<dbReference type="Gene3D" id="1.10.8.50">
    <property type="match status" value="1"/>
</dbReference>
<keyword evidence="4" id="KW-0378">Hydrolase</keyword>
<dbReference type="SMART" id="SM00898">
    <property type="entry name" value="Fapy_DNA_glyco"/>
    <property type="match status" value="1"/>
</dbReference>
<dbReference type="GO" id="GO:0008270">
    <property type="term" value="F:zinc ion binding"/>
    <property type="evidence" value="ECO:0007669"/>
    <property type="project" value="InterPro"/>
</dbReference>
<organism evidence="12">
    <name type="scientific">Rosellinia necatrix</name>
    <name type="common">White root-rot fungus</name>
    <dbReference type="NCBI Taxonomy" id="77044"/>
    <lineage>
        <taxon>Eukaryota</taxon>
        <taxon>Fungi</taxon>
        <taxon>Dikarya</taxon>
        <taxon>Ascomycota</taxon>
        <taxon>Pezizomycotina</taxon>
        <taxon>Sordariomycetes</taxon>
        <taxon>Xylariomycetidae</taxon>
        <taxon>Xylariales</taxon>
        <taxon>Xylariaceae</taxon>
        <taxon>Rosellinia</taxon>
    </lineage>
</organism>
<evidence type="ECO:0000256" key="8">
    <source>
        <dbReference type="ARBA" id="ARBA00023268"/>
    </source>
</evidence>
<dbReference type="OMA" id="EKFPEHW"/>
<reference evidence="12" key="1">
    <citation type="submission" date="2016-03" db="EMBL/GenBank/DDBJ databases">
        <title>Draft genome sequence of Rosellinia necatrix.</title>
        <authorList>
            <person name="Kanematsu S."/>
        </authorList>
    </citation>
    <scope>NUCLEOTIDE SEQUENCE [LARGE SCALE GENOMIC DNA]</scope>
    <source>
        <strain evidence="12">W97</strain>
    </source>
</reference>
<dbReference type="GO" id="GO:0005634">
    <property type="term" value="C:nucleus"/>
    <property type="evidence" value="ECO:0007669"/>
    <property type="project" value="TreeGrafter"/>
</dbReference>
<keyword evidence="3" id="KW-0227">DNA damage</keyword>
<dbReference type="SUPFAM" id="SSF81624">
    <property type="entry name" value="N-terminal domain of MutM-like DNA repair proteins"/>
    <property type="match status" value="1"/>
</dbReference>
<evidence type="ECO:0000256" key="1">
    <source>
        <dbReference type="ARBA" id="ARBA00001668"/>
    </source>
</evidence>
<feature type="region of interest" description="Disordered" evidence="10">
    <location>
        <begin position="364"/>
        <end position="456"/>
    </location>
</feature>
<evidence type="ECO:0000256" key="5">
    <source>
        <dbReference type="ARBA" id="ARBA00023125"/>
    </source>
</evidence>